<dbReference type="AlphaFoldDB" id="K0N976"/>
<reference evidence="1 2" key="1">
    <citation type="journal article" date="2013" name="Environ. Microbiol.">
        <title>Complete genome, catabolic sub-proteomes and key-metabolites of Desulfobacula toluolica Tol2, a marine, aromatic compound-degrading, sulfate-reducing bacterium.</title>
        <authorList>
            <person name="Wohlbrand L."/>
            <person name="Jacob J.H."/>
            <person name="Kube M."/>
            <person name="Mussmann M."/>
            <person name="Jarling R."/>
            <person name="Beck A."/>
            <person name="Amann R."/>
            <person name="Wilkes H."/>
            <person name="Reinhardt R."/>
            <person name="Rabus R."/>
        </authorList>
    </citation>
    <scope>NUCLEOTIDE SEQUENCE [LARGE SCALE GENOMIC DNA]</scope>
    <source>
        <strain evidence="2">DSM 7467 / Tol2</strain>
    </source>
</reference>
<evidence type="ECO:0000313" key="2">
    <source>
        <dbReference type="Proteomes" id="UP000007347"/>
    </source>
</evidence>
<dbReference type="STRING" id="651182.TOL2_C23330"/>
<protein>
    <submittedName>
        <fullName evidence="1">Conserved uncharacterized protein</fullName>
    </submittedName>
</protein>
<sequence length="476" mass="55490">MIKKYGQKIITISISALFILFFSYSASFSRTVIQLIPTLTITEEYSDNYFQTEDNKQEEYITSYGLGFSAGFLHENTKLYFGYNPEYRDYKNLDDRDGVEHYLSLDGDFNLSKYTNIITRLAYTTKDDRESGETWENTASIYGDSQITKNVNVNFLQFYSKSFDQQLRTGTYNEHKVNRTTAGIINQFGKKDRMGLDFSYDFDDYKNSDADEYTRYSPSGFITYWFAPLNGFDSNFAYENTDFDNSSNDLETYTGHIRYLRKFSKQFDGYLKYRHSYSQRESGDHHIYHPSVGFDWETSKNSRISLGIGVLFSQWDNENDDSTDPFLDMDAYKTFNFSRKGSLTITGSSGYSEAGDEAASLGYTIYYKAGCRLNYQLQKRLSSNLFASYQRDEFTEADVDRTDNRINLGGGLSWFFLKWLRFNLSYYYTDFDTDADQRGDYTENKAIFSVSFIPSQPVRLKSTPSRESLEYEIYHN</sequence>
<dbReference type="EMBL" id="FO203503">
    <property type="protein sequence ID" value="CCK80494.1"/>
    <property type="molecule type" value="Genomic_DNA"/>
</dbReference>
<dbReference type="Pfam" id="PF10082">
    <property type="entry name" value="BBP2_2"/>
    <property type="match status" value="1"/>
</dbReference>
<gene>
    <name evidence="1" type="ordered locus">TOL2_C23330</name>
</gene>
<dbReference type="PATRIC" id="fig|651182.5.peg.2759"/>
<dbReference type="Proteomes" id="UP000007347">
    <property type="component" value="Chromosome"/>
</dbReference>
<dbReference type="RefSeq" id="WP_014957806.1">
    <property type="nucleotide sequence ID" value="NC_018645.1"/>
</dbReference>
<dbReference type="KEGG" id="dto:TOL2_C23330"/>
<proteinExistence type="predicted"/>
<dbReference type="HOGENOM" id="CLU_572026_0_0_7"/>
<organism evidence="1 2">
    <name type="scientific">Desulfobacula toluolica (strain DSM 7467 / Tol2)</name>
    <dbReference type="NCBI Taxonomy" id="651182"/>
    <lineage>
        <taxon>Bacteria</taxon>
        <taxon>Pseudomonadati</taxon>
        <taxon>Thermodesulfobacteriota</taxon>
        <taxon>Desulfobacteria</taxon>
        <taxon>Desulfobacterales</taxon>
        <taxon>Desulfobacteraceae</taxon>
        <taxon>Desulfobacula</taxon>
    </lineage>
</organism>
<dbReference type="InterPro" id="IPR036709">
    <property type="entry name" value="Autotransporte_beta_dom_sf"/>
</dbReference>
<dbReference type="InterPro" id="IPR018759">
    <property type="entry name" value="BBP2_2"/>
</dbReference>
<dbReference type="OrthoDB" id="5410974at2"/>
<dbReference type="SUPFAM" id="SSF103515">
    <property type="entry name" value="Autotransporter"/>
    <property type="match status" value="1"/>
</dbReference>
<keyword evidence="2" id="KW-1185">Reference proteome</keyword>
<name>K0N976_DESTT</name>
<evidence type="ECO:0000313" key="1">
    <source>
        <dbReference type="EMBL" id="CCK80494.1"/>
    </source>
</evidence>
<accession>K0N976</accession>